<keyword evidence="5 9" id="KW-0812">Transmembrane</keyword>
<evidence type="ECO:0000256" key="9">
    <source>
        <dbReference type="SAM" id="Phobius"/>
    </source>
</evidence>
<dbReference type="PROSITE" id="PS00216">
    <property type="entry name" value="SUGAR_TRANSPORT_1"/>
    <property type="match status" value="2"/>
</dbReference>
<evidence type="ECO:0000256" key="4">
    <source>
        <dbReference type="ARBA" id="ARBA00022475"/>
    </source>
</evidence>
<comment type="subcellular location">
    <subcellularLocation>
        <location evidence="1">Cell membrane</location>
        <topology evidence="1">Multi-pass membrane protein</topology>
    </subcellularLocation>
</comment>
<dbReference type="InterPro" id="IPR047984">
    <property type="entry name" value="XylE-like"/>
</dbReference>
<dbReference type="InterPro" id="IPR036259">
    <property type="entry name" value="MFS_trans_sf"/>
</dbReference>
<keyword evidence="4" id="KW-1003">Cell membrane</keyword>
<keyword evidence="6 9" id="KW-1133">Transmembrane helix</keyword>
<dbReference type="NCBIfam" id="TIGR00879">
    <property type="entry name" value="SP"/>
    <property type="match status" value="1"/>
</dbReference>
<dbReference type="Gene3D" id="1.20.1250.20">
    <property type="entry name" value="MFS general substrate transporter like domains"/>
    <property type="match status" value="1"/>
</dbReference>
<dbReference type="PROSITE" id="PS50850">
    <property type="entry name" value="MFS"/>
    <property type="match status" value="1"/>
</dbReference>
<name>A0A1M6ND90_9BACL</name>
<feature type="transmembrane region" description="Helical" evidence="9">
    <location>
        <begin position="100"/>
        <end position="121"/>
    </location>
</feature>
<gene>
    <name evidence="11" type="ORF">SAMN05443507_1064</name>
</gene>
<dbReference type="GO" id="GO:0022857">
    <property type="term" value="F:transmembrane transporter activity"/>
    <property type="evidence" value="ECO:0007669"/>
    <property type="project" value="InterPro"/>
</dbReference>
<feature type="transmembrane region" description="Helical" evidence="9">
    <location>
        <begin position="402"/>
        <end position="422"/>
    </location>
</feature>
<feature type="transmembrane region" description="Helical" evidence="9">
    <location>
        <begin position="275"/>
        <end position="295"/>
    </location>
</feature>
<evidence type="ECO:0000313" key="12">
    <source>
        <dbReference type="Proteomes" id="UP000184016"/>
    </source>
</evidence>
<feature type="transmembrane region" description="Helical" evidence="9">
    <location>
        <begin position="337"/>
        <end position="362"/>
    </location>
</feature>
<dbReference type="Pfam" id="PF00083">
    <property type="entry name" value="Sugar_tr"/>
    <property type="match status" value="1"/>
</dbReference>
<proteinExistence type="inferred from homology"/>
<dbReference type="InterPro" id="IPR003663">
    <property type="entry name" value="Sugar/inositol_transpt"/>
</dbReference>
<feature type="transmembrane region" description="Helical" evidence="9">
    <location>
        <begin position="161"/>
        <end position="182"/>
    </location>
</feature>
<evidence type="ECO:0000256" key="1">
    <source>
        <dbReference type="ARBA" id="ARBA00004651"/>
    </source>
</evidence>
<keyword evidence="3 8" id="KW-0813">Transport</keyword>
<dbReference type="STRING" id="1830138.SAMN05443507_1064"/>
<evidence type="ECO:0000256" key="7">
    <source>
        <dbReference type="ARBA" id="ARBA00023136"/>
    </source>
</evidence>
<feature type="transmembrane region" description="Helical" evidence="9">
    <location>
        <begin position="7"/>
        <end position="34"/>
    </location>
</feature>
<feature type="domain" description="Major facilitator superfamily (MFS) profile" evidence="10">
    <location>
        <begin position="9"/>
        <end position="428"/>
    </location>
</feature>
<evidence type="ECO:0000259" key="10">
    <source>
        <dbReference type="PROSITE" id="PS50850"/>
    </source>
</evidence>
<evidence type="ECO:0000256" key="3">
    <source>
        <dbReference type="ARBA" id="ARBA00022448"/>
    </source>
</evidence>
<dbReference type="GO" id="GO:0005886">
    <property type="term" value="C:plasma membrane"/>
    <property type="evidence" value="ECO:0007669"/>
    <property type="project" value="UniProtKB-SubCell"/>
</dbReference>
<dbReference type="InterPro" id="IPR050820">
    <property type="entry name" value="MFS_Sugar_Transporter"/>
</dbReference>
<evidence type="ECO:0000256" key="8">
    <source>
        <dbReference type="RuleBase" id="RU003346"/>
    </source>
</evidence>
<dbReference type="RefSeq" id="WP_072873372.1">
    <property type="nucleotide sequence ID" value="NZ_FRAF01000006.1"/>
</dbReference>
<dbReference type="FunFam" id="1.20.1250.20:FF:000073">
    <property type="entry name" value="MFS myo-inositol transporter, putative"/>
    <property type="match status" value="1"/>
</dbReference>
<dbReference type="GO" id="GO:1904659">
    <property type="term" value="P:D-glucose transmembrane transport"/>
    <property type="evidence" value="ECO:0007669"/>
    <property type="project" value="TreeGrafter"/>
</dbReference>
<sequence>MRKMNHILIYFFGALGGLLFGYDTGVISGAILFIKKSLHLTTITEGLVVSAILIGAIIGSAISGPLADKVGRKIVVLAAALIFCLGAVGSAFSGNTTDLVSFRIVLGLAVGAASTMVPMYLAETAPTEIRGGLSSLNQFMIVVGILLAYIVDYIFAASEAWRWMLGLAFVPGAILFLGMLFLPESPRFLLKQGQETKAREILQHLRKTSHVEQEIHEIQQANKIENGGWREMKQPWVRPAIWTAIGLAVFQQVIGTNTVIYYAPTTFTKVGLGSAAAILGTVGIGSVQVVMTLIAVRLIDRVGRKPLLISGSIGMALSLFILGLMNKVFAHSVATGWITLICLAIYILFFSISWGPVMWVLLSEIFPLGIRGTGMGIGAVTNWVANLLVSLTFPWLLSRLGISNLFLIYGAMGVLALIFVILKVKETKGKSLEEIEMELRKRGQANAI</sequence>
<dbReference type="PRINTS" id="PR00171">
    <property type="entry name" value="SUGRTRNSPORT"/>
</dbReference>
<dbReference type="PANTHER" id="PTHR48023:SF4">
    <property type="entry name" value="D-XYLOSE-PROTON SYMPORTER-LIKE 2"/>
    <property type="match status" value="1"/>
</dbReference>
<feature type="transmembrane region" description="Helical" evidence="9">
    <location>
        <begin position="133"/>
        <end position="155"/>
    </location>
</feature>
<dbReference type="CDD" id="cd17359">
    <property type="entry name" value="MFS_XylE_like"/>
    <property type="match status" value="1"/>
</dbReference>
<feature type="transmembrane region" description="Helical" evidence="9">
    <location>
        <begin position="374"/>
        <end position="396"/>
    </location>
</feature>
<dbReference type="InterPro" id="IPR005829">
    <property type="entry name" value="Sugar_transporter_CS"/>
</dbReference>
<accession>A0A1M6ND90</accession>
<reference evidence="12" key="1">
    <citation type="submission" date="2016-11" db="EMBL/GenBank/DDBJ databases">
        <authorList>
            <person name="Varghese N."/>
            <person name="Submissions S."/>
        </authorList>
    </citation>
    <scope>NUCLEOTIDE SEQUENCE [LARGE SCALE GENOMIC DNA]</scope>
    <source>
        <strain evidence="12">USBA-503</strain>
    </source>
</reference>
<dbReference type="AlphaFoldDB" id="A0A1M6ND90"/>
<dbReference type="SUPFAM" id="SSF103473">
    <property type="entry name" value="MFS general substrate transporter"/>
    <property type="match status" value="1"/>
</dbReference>
<feature type="transmembrane region" description="Helical" evidence="9">
    <location>
        <begin position="307"/>
        <end position="325"/>
    </location>
</feature>
<keyword evidence="12" id="KW-1185">Reference proteome</keyword>
<keyword evidence="7 9" id="KW-0472">Membrane</keyword>
<feature type="transmembrane region" description="Helical" evidence="9">
    <location>
        <begin position="46"/>
        <end position="67"/>
    </location>
</feature>
<dbReference type="PANTHER" id="PTHR48023">
    <property type="entry name" value="D-XYLOSE-PROTON SYMPORTER-LIKE 2"/>
    <property type="match status" value="1"/>
</dbReference>
<organism evidence="11 12">
    <name type="scientific">Alicyclobacillus tolerans</name>
    <dbReference type="NCBI Taxonomy" id="90970"/>
    <lineage>
        <taxon>Bacteria</taxon>
        <taxon>Bacillati</taxon>
        <taxon>Bacillota</taxon>
        <taxon>Bacilli</taxon>
        <taxon>Bacillales</taxon>
        <taxon>Alicyclobacillaceae</taxon>
        <taxon>Alicyclobacillus</taxon>
    </lineage>
</organism>
<evidence type="ECO:0000256" key="2">
    <source>
        <dbReference type="ARBA" id="ARBA00010992"/>
    </source>
</evidence>
<evidence type="ECO:0000256" key="6">
    <source>
        <dbReference type="ARBA" id="ARBA00022989"/>
    </source>
</evidence>
<feature type="transmembrane region" description="Helical" evidence="9">
    <location>
        <begin position="240"/>
        <end position="263"/>
    </location>
</feature>
<evidence type="ECO:0000313" key="11">
    <source>
        <dbReference type="EMBL" id="SHJ93584.1"/>
    </source>
</evidence>
<evidence type="ECO:0000256" key="5">
    <source>
        <dbReference type="ARBA" id="ARBA00022692"/>
    </source>
</evidence>
<dbReference type="PROSITE" id="PS00217">
    <property type="entry name" value="SUGAR_TRANSPORT_2"/>
    <property type="match status" value="1"/>
</dbReference>
<dbReference type="EMBL" id="FRAF01000006">
    <property type="protein sequence ID" value="SHJ93584.1"/>
    <property type="molecule type" value="Genomic_DNA"/>
</dbReference>
<feature type="transmembrane region" description="Helical" evidence="9">
    <location>
        <begin position="74"/>
        <end position="94"/>
    </location>
</feature>
<dbReference type="Proteomes" id="UP000184016">
    <property type="component" value="Unassembled WGS sequence"/>
</dbReference>
<protein>
    <submittedName>
        <fullName evidence="11">MFS transporter, sugar porter (SP) family</fullName>
    </submittedName>
</protein>
<dbReference type="InterPro" id="IPR020846">
    <property type="entry name" value="MFS_dom"/>
</dbReference>
<dbReference type="InterPro" id="IPR005828">
    <property type="entry name" value="MFS_sugar_transport-like"/>
</dbReference>
<comment type="similarity">
    <text evidence="2 8">Belongs to the major facilitator superfamily. Sugar transporter (TC 2.A.1.1) family.</text>
</comment>